<dbReference type="Proteomes" id="UP000325161">
    <property type="component" value="Chromosome"/>
</dbReference>
<keyword evidence="3" id="KW-1185">Reference proteome</keyword>
<protein>
    <submittedName>
        <fullName evidence="2">Uncharacterized protein</fullName>
    </submittedName>
</protein>
<dbReference type="OrthoDB" id="8375522at2"/>
<dbReference type="EMBL" id="CP043046">
    <property type="protein sequence ID" value="QEI09225.1"/>
    <property type="molecule type" value="Genomic_DNA"/>
</dbReference>
<name>A0A5C0B4Q5_9BURK</name>
<sequence>MKLVLNVLGVLLVIVGVVWFLQGINVLPGSFMTGQTKWAINGGIAFAVGLGMLVASRRIQRP</sequence>
<keyword evidence="1" id="KW-0472">Membrane</keyword>
<proteinExistence type="predicted"/>
<gene>
    <name evidence="2" type="ORF">FXN63_10200</name>
</gene>
<feature type="transmembrane region" description="Helical" evidence="1">
    <location>
        <begin position="7"/>
        <end position="26"/>
    </location>
</feature>
<organism evidence="2 3">
    <name type="scientific">Pigmentiphaga aceris</name>
    <dbReference type="NCBI Taxonomy" id="1940612"/>
    <lineage>
        <taxon>Bacteria</taxon>
        <taxon>Pseudomonadati</taxon>
        <taxon>Pseudomonadota</taxon>
        <taxon>Betaproteobacteria</taxon>
        <taxon>Burkholderiales</taxon>
        <taxon>Alcaligenaceae</taxon>
        <taxon>Pigmentiphaga</taxon>
    </lineage>
</organism>
<dbReference type="AlphaFoldDB" id="A0A5C0B4Q5"/>
<accession>A0A5C0B4Q5</accession>
<evidence type="ECO:0000256" key="1">
    <source>
        <dbReference type="SAM" id="Phobius"/>
    </source>
</evidence>
<feature type="transmembrane region" description="Helical" evidence="1">
    <location>
        <begin position="38"/>
        <end position="56"/>
    </location>
</feature>
<keyword evidence="1" id="KW-0812">Transmembrane</keyword>
<evidence type="ECO:0000313" key="2">
    <source>
        <dbReference type="EMBL" id="QEI09225.1"/>
    </source>
</evidence>
<evidence type="ECO:0000313" key="3">
    <source>
        <dbReference type="Proteomes" id="UP000325161"/>
    </source>
</evidence>
<dbReference type="KEGG" id="pacr:FXN63_10200"/>
<reference evidence="2 3" key="1">
    <citation type="submission" date="2019-08" db="EMBL/GenBank/DDBJ databases">
        <title>Amphibian skin-associated Pigmentiphaga: genome sequence and occurrence across geography and hosts.</title>
        <authorList>
            <person name="Bletz M.C."/>
            <person name="Bunk B."/>
            <person name="Sproeer C."/>
            <person name="Biwer P."/>
            <person name="Reiter S."/>
            <person name="Rabemananjara F.C.E."/>
            <person name="Schulz S."/>
            <person name="Overmann J."/>
            <person name="Vences M."/>
        </authorList>
    </citation>
    <scope>NUCLEOTIDE SEQUENCE [LARGE SCALE GENOMIC DNA]</scope>
    <source>
        <strain evidence="2 3">Mada1488</strain>
    </source>
</reference>
<keyword evidence="1" id="KW-1133">Transmembrane helix</keyword>